<dbReference type="PANTHER" id="PTHR42792:SF1">
    <property type="entry name" value="FLAGELLAR HOOK-ASSOCIATED PROTEIN 3"/>
    <property type="match status" value="1"/>
</dbReference>
<dbReference type="InterPro" id="IPR001492">
    <property type="entry name" value="Flagellin"/>
</dbReference>
<dbReference type="InterPro" id="IPR013384">
    <property type="entry name" value="Flagell_FlgL"/>
</dbReference>
<keyword evidence="6" id="KW-0969">Cilium</keyword>
<dbReference type="Proteomes" id="UP001596270">
    <property type="component" value="Unassembled WGS sequence"/>
</dbReference>
<dbReference type="Pfam" id="PF00669">
    <property type="entry name" value="Flagellin_N"/>
    <property type="match status" value="1"/>
</dbReference>
<proteinExistence type="inferred from homology"/>
<gene>
    <name evidence="6" type="primary">flgL</name>
    <name evidence="6" type="ORF">ACFQND_13980</name>
</gene>
<reference evidence="7" key="1">
    <citation type="journal article" date="2019" name="Int. J. Syst. Evol. Microbiol.">
        <title>The Global Catalogue of Microorganisms (GCM) 10K type strain sequencing project: providing services to taxonomists for standard genome sequencing and annotation.</title>
        <authorList>
            <consortium name="The Broad Institute Genomics Platform"/>
            <consortium name="The Broad Institute Genome Sequencing Center for Infectious Disease"/>
            <person name="Wu L."/>
            <person name="Ma J."/>
        </authorList>
    </citation>
    <scope>NUCLEOTIDE SEQUENCE [LARGE SCALE GENOMIC DNA]</scope>
    <source>
        <strain evidence="7">CCUG 39402</strain>
    </source>
</reference>
<dbReference type="PANTHER" id="PTHR42792">
    <property type="entry name" value="FLAGELLIN"/>
    <property type="match status" value="1"/>
</dbReference>
<keyword evidence="4" id="KW-0975">Bacterial flagellum</keyword>
<evidence type="ECO:0000256" key="2">
    <source>
        <dbReference type="ARBA" id="ARBA00004613"/>
    </source>
</evidence>
<comment type="caution">
    <text evidence="6">The sequence shown here is derived from an EMBL/GenBank/DDBJ whole genome shotgun (WGS) entry which is preliminary data.</text>
</comment>
<accession>A0ABW1U012</accession>
<evidence type="ECO:0000259" key="5">
    <source>
        <dbReference type="Pfam" id="PF00669"/>
    </source>
</evidence>
<keyword evidence="6" id="KW-0966">Cell projection</keyword>
<evidence type="ECO:0000256" key="3">
    <source>
        <dbReference type="ARBA" id="ARBA00005709"/>
    </source>
</evidence>
<organism evidence="6 7">
    <name type="scientific">Polaromonas aquatica</name>
    <dbReference type="NCBI Taxonomy" id="332657"/>
    <lineage>
        <taxon>Bacteria</taxon>
        <taxon>Pseudomonadati</taxon>
        <taxon>Pseudomonadota</taxon>
        <taxon>Betaproteobacteria</taxon>
        <taxon>Burkholderiales</taxon>
        <taxon>Comamonadaceae</taxon>
        <taxon>Polaromonas</taxon>
    </lineage>
</organism>
<evidence type="ECO:0000256" key="1">
    <source>
        <dbReference type="ARBA" id="ARBA00004365"/>
    </source>
</evidence>
<dbReference type="Gene3D" id="1.20.1330.10">
    <property type="entry name" value="f41 fragment of flagellin, N-terminal domain"/>
    <property type="match status" value="2"/>
</dbReference>
<dbReference type="SUPFAM" id="SSF64518">
    <property type="entry name" value="Phase 1 flagellin"/>
    <property type="match status" value="1"/>
</dbReference>
<evidence type="ECO:0000313" key="7">
    <source>
        <dbReference type="Proteomes" id="UP001596270"/>
    </source>
</evidence>
<evidence type="ECO:0000256" key="4">
    <source>
        <dbReference type="ARBA" id="ARBA00023143"/>
    </source>
</evidence>
<dbReference type="EMBL" id="JBHSRS010000076">
    <property type="protein sequence ID" value="MFC6282332.1"/>
    <property type="molecule type" value="Genomic_DNA"/>
</dbReference>
<dbReference type="RefSeq" id="WP_371437534.1">
    <property type="nucleotide sequence ID" value="NZ_JBHSRS010000076.1"/>
</dbReference>
<feature type="domain" description="Flagellin N-terminal" evidence="5">
    <location>
        <begin position="3"/>
        <end position="138"/>
    </location>
</feature>
<keyword evidence="7" id="KW-1185">Reference proteome</keyword>
<keyword evidence="6" id="KW-0282">Flagellum</keyword>
<comment type="subcellular location">
    <subcellularLocation>
        <location evidence="1">Bacterial flagellum</location>
    </subcellularLocation>
    <subcellularLocation>
        <location evidence="2">Secreted</location>
    </subcellularLocation>
</comment>
<sequence length="408" mass="42562">MRVSTQSFYQQSQSAMNSLQTNLLRTQQQIGAMTKILAPSDDPLGATRALAVSQSIALGAQYSASRGQAKQTLSLEDNALSSVTTILQNIKGLLVKAGGTLTDADRGAIATELKSNMDQLQGLANTDDGNGQFLFAGFKSGSAPFVNQGGNVVYAGDQGQRMMQVDVSRQMAGTDDGRSIFQSVQGGAGYVTTSGATNTGSGVFSATSVVDLAHADYGKDFSITFSGTGTAADPLMYALDTVPAQAIPPTPAVFTAGSPISFGGLQLNISGTPAAGDSFKVSTAKNAGTDVFATISDVINALKKPMDNAGPGAQANVLNALSTANRKITNAHDNVLTVRTSVGSRLQELDALETTGAGRTLYDKSYLSDLQDLDYPAAIAEFYQRQTALQASQQTFVSIQKIALFNYL</sequence>
<evidence type="ECO:0000313" key="6">
    <source>
        <dbReference type="EMBL" id="MFC6282332.1"/>
    </source>
</evidence>
<dbReference type="NCBIfam" id="TIGR02550">
    <property type="entry name" value="flagell_flgL"/>
    <property type="match status" value="1"/>
</dbReference>
<protein>
    <submittedName>
        <fullName evidence="6">Flagellar hook-associated protein FlgL</fullName>
    </submittedName>
</protein>
<comment type="similarity">
    <text evidence="3">Belongs to the bacterial flagellin family.</text>
</comment>
<dbReference type="InterPro" id="IPR001029">
    <property type="entry name" value="Flagellin_N"/>
</dbReference>
<name>A0ABW1U012_9BURK</name>